<dbReference type="SUPFAM" id="SSF55073">
    <property type="entry name" value="Nucleotide cyclase"/>
    <property type="match status" value="1"/>
</dbReference>
<organism evidence="6 7">
    <name type="scientific">Silvimonas terrae</name>
    <dbReference type="NCBI Taxonomy" id="300266"/>
    <lineage>
        <taxon>Bacteria</taxon>
        <taxon>Pseudomonadati</taxon>
        <taxon>Pseudomonadota</taxon>
        <taxon>Betaproteobacteria</taxon>
        <taxon>Neisseriales</taxon>
        <taxon>Chitinibacteraceae</taxon>
        <taxon>Silvimonas</taxon>
    </lineage>
</organism>
<dbReference type="Gene3D" id="6.10.340.10">
    <property type="match status" value="1"/>
</dbReference>
<evidence type="ECO:0000313" key="6">
    <source>
        <dbReference type="EMBL" id="MBB5189924.1"/>
    </source>
</evidence>
<evidence type="ECO:0000256" key="2">
    <source>
        <dbReference type="ARBA" id="ARBA00034247"/>
    </source>
</evidence>
<dbReference type="AlphaFoldDB" id="A0A840RBG7"/>
<evidence type="ECO:0000313" key="7">
    <source>
        <dbReference type="Proteomes" id="UP000543030"/>
    </source>
</evidence>
<dbReference type="PROSITE" id="PS50885">
    <property type="entry name" value="HAMP"/>
    <property type="match status" value="1"/>
</dbReference>
<gene>
    <name evidence="6" type="ORF">HNQ50_000634</name>
</gene>
<evidence type="ECO:0000256" key="1">
    <source>
        <dbReference type="ARBA" id="ARBA00012528"/>
    </source>
</evidence>
<dbReference type="InterPro" id="IPR003660">
    <property type="entry name" value="HAMP_dom"/>
</dbReference>
<dbReference type="NCBIfam" id="TIGR00254">
    <property type="entry name" value="GGDEF"/>
    <property type="match status" value="1"/>
</dbReference>
<sequence>MRIKTRFILYITAWTLTLAGLLGWLAHKQWHEYAENHHAVRDVERTILALKVFEMVSRERGPSNAMMGAPLPAPASQAAALTTAREHSDAAINALMSGLQQLDDDDDRATLVNALLQLQNDLQTGRRKVDTLIAMPVAQRPGETIDDAVTAMIAVAGRASPLATRVSGAAEQRGNTLNDLLVAARAAAELREQAGQLGSQFTRALIRQEPLTRQTVESIERIIGHIDIMRMLVNNRVARCCADNPDITGAVTQMDQQYFGDGQALVNQVLLTWRASVVPQMTTGEFAARYVPTMNPIVGLRDALLLQASKQAQAAESRSRNSLLWLGGLTAALVLLLIVPLCLFGYRLLNALTTSANIIKALAAGKLDTPVPTPVRSDEIGDVLSAIAILRDHSQARQALQIEREALIADLHEAATTDFLTGALNRRAFQSMATVTVTQTARRGGYCSVALLDLDHFKRVNDTWGHDVGDVVIRAVSERCRINLRSSDLFARYGGEEFIFLLADANEANTIEVLERIRQDIARTTLATVDGQSLHLTVSVGFAQLSPQQDTLEKLALAADRHLYDAKERGRNRVIG</sequence>
<dbReference type="InterPro" id="IPR043128">
    <property type="entry name" value="Rev_trsase/Diguanyl_cyclase"/>
</dbReference>
<dbReference type="EMBL" id="JACHHN010000001">
    <property type="protein sequence ID" value="MBB5189924.1"/>
    <property type="molecule type" value="Genomic_DNA"/>
</dbReference>
<dbReference type="EC" id="2.7.7.65" evidence="1"/>
<proteinExistence type="predicted"/>
<dbReference type="Proteomes" id="UP000543030">
    <property type="component" value="Unassembled WGS sequence"/>
</dbReference>
<feature type="domain" description="GGDEF" evidence="5">
    <location>
        <begin position="445"/>
        <end position="576"/>
    </location>
</feature>
<comment type="caution">
    <text evidence="6">The sequence shown here is derived from an EMBL/GenBank/DDBJ whole genome shotgun (WGS) entry which is preliminary data.</text>
</comment>
<reference evidence="6 7" key="1">
    <citation type="submission" date="2020-08" db="EMBL/GenBank/DDBJ databases">
        <title>Genomic Encyclopedia of Type Strains, Phase IV (KMG-IV): sequencing the most valuable type-strain genomes for metagenomic binning, comparative biology and taxonomic classification.</title>
        <authorList>
            <person name="Goeker M."/>
        </authorList>
    </citation>
    <scope>NUCLEOTIDE SEQUENCE [LARGE SCALE GENOMIC DNA]</scope>
    <source>
        <strain evidence="6 7">DSM 18233</strain>
    </source>
</reference>
<dbReference type="InterPro" id="IPR000160">
    <property type="entry name" value="GGDEF_dom"/>
</dbReference>
<keyword evidence="3" id="KW-0472">Membrane</keyword>
<dbReference type="InterPro" id="IPR050469">
    <property type="entry name" value="Diguanylate_Cyclase"/>
</dbReference>
<evidence type="ECO:0000256" key="3">
    <source>
        <dbReference type="SAM" id="Phobius"/>
    </source>
</evidence>
<keyword evidence="3" id="KW-0812">Transmembrane</keyword>
<keyword evidence="7" id="KW-1185">Reference proteome</keyword>
<feature type="domain" description="HAMP" evidence="4">
    <location>
        <begin position="346"/>
        <end position="399"/>
    </location>
</feature>
<dbReference type="GO" id="GO:0007165">
    <property type="term" value="P:signal transduction"/>
    <property type="evidence" value="ECO:0007669"/>
    <property type="project" value="InterPro"/>
</dbReference>
<dbReference type="Gene3D" id="3.30.70.270">
    <property type="match status" value="1"/>
</dbReference>
<dbReference type="InterPro" id="IPR029787">
    <property type="entry name" value="Nucleotide_cyclase"/>
</dbReference>
<dbReference type="GO" id="GO:0016020">
    <property type="term" value="C:membrane"/>
    <property type="evidence" value="ECO:0007669"/>
    <property type="project" value="InterPro"/>
</dbReference>
<dbReference type="RefSeq" id="WP_184097440.1">
    <property type="nucleotide sequence ID" value="NZ_JACHHN010000001.1"/>
</dbReference>
<dbReference type="FunFam" id="3.30.70.270:FF:000001">
    <property type="entry name" value="Diguanylate cyclase domain protein"/>
    <property type="match status" value="1"/>
</dbReference>
<evidence type="ECO:0000259" key="5">
    <source>
        <dbReference type="PROSITE" id="PS50887"/>
    </source>
</evidence>
<dbReference type="PROSITE" id="PS50887">
    <property type="entry name" value="GGDEF"/>
    <property type="match status" value="1"/>
</dbReference>
<evidence type="ECO:0000259" key="4">
    <source>
        <dbReference type="PROSITE" id="PS50885"/>
    </source>
</evidence>
<feature type="transmembrane region" description="Helical" evidence="3">
    <location>
        <begin position="323"/>
        <end position="346"/>
    </location>
</feature>
<dbReference type="PANTHER" id="PTHR45138:SF9">
    <property type="entry name" value="DIGUANYLATE CYCLASE DGCM-RELATED"/>
    <property type="match status" value="1"/>
</dbReference>
<dbReference type="Pfam" id="PF00990">
    <property type="entry name" value="GGDEF"/>
    <property type="match status" value="1"/>
</dbReference>
<dbReference type="GO" id="GO:0052621">
    <property type="term" value="F:diguanylate cyclase activity"/>
    <property type="evidence" value="ECO:0007669"/>
    <property type="project" value="UniProtKB-EC"/>
</dbReference>
<comment type="catalytic activity">
    <reaction evidence="2">
        <text>2 GTP = 3',3'-c-di-GMP + 2 diphosphate</text>
        <dbReference type="Rhea" id="RHEA:24898"/>
        <dbReference type="ChEBI" id="CHEBI:33019"/>
        <dbReference type="ChEBI" id="CHEBI:37565"/>
        <dbReference type="ChEBI" id="CHEBI:58805"/>
        <dbReference type="EC" id="2.7.7.65"/>
    </reaction>
</comment>
<dbReference type="PANTHER" id="PTHR45138">
    <property type="entry name" value="REGULATORY COMPONENTS OF SENSORY TRANSDUCTION SYSTEM"/>
    <property type="match status" value="1"/>
</dbReference>
<feature type="transmembrane region" description="Helical" evidence="3">
    <location>
        <begin position="7"/>
        <end position="26"/>
    </location>
</feature>
<name>A0A840RBG7_9NEIS</name>
<accession>A0A840RBG7</accession>
<dbReference type="CDD" id="cd01949">
    <property type="entry name" value="GGDEF"/>
    <property type="match status" value="1"/>
</dbReference>
<keyword evidence="3" id="KW-1133">Transmembrane helix</keyword>
<dbReference type="SMART" id="SM00267">
    <property type="entry name" value="GGDEF"/>
    <property type="match status" value="1"/>
</dbReference>
<protein>
    <recommendedName>
        <fullName evidence="1">diguanylate cyclase</fullName>
        <ecNumber evidence="1">2.7.7.65</ecNumber>
    </recommendedName>
</protein>